<evidence type="ECO:0000256" key="2">
    <source>
        <dbReference type="ARBA" id="ARBA00022723"/>
    </source>
</evidence>
<protein>
    <submittedName>
        <fullName evidence="5">Transposase family protein</fullName>
    </submittedName>
</protein>
<comment type="caution">
    <text evidence="5">The sequence shown here is derived from an EMBL/GenBank/DDBJ whole genome shotgun (WGS) entry which is preliminary data.</text>
</comment>
<name>A0AAJ2PVW6_9ACTN</name>
<accession>A0AAJ2PVW6</accession>
<feature type="domain" description="DDE Tnp4" evidence="4">
    <location>
        <begin position="116"/>
        <end position="236"/>
    </location>
</feature>
<evidence type="ECO:0000256" key="1">
    <source>
        <dbReference type="ARBA" id="ARBA00001968"/>
    </source>
</evidence>
<dbReference type="Pfam" id="PF13359">
    <property type="entry name" value="DDE_Tnp_4"/>
    <property type="match status" value="1"/>
</dbReference>
<comment type="cofactor">
    <cofactor evidence="1">
        <name>a divalent metal cation</name>
        <dbReference type="ChEBI" id="CHEBI:60240"/>
    </cofactor>
</comment>
<reference evidence="5" key="1">
    <citation type="journal article" date="2023" name="Microb. Genom.">
        <title>Mesoterricola silvestris gen. nov., sp. nov., Mesoterricola sediminis sp. nov., Geothrix oryzae sp. nov., Geothrix edaphica sp. nov., Geothrix rubra sp. nov., and Geothrix limicola sp. nov., six novel members of Acidobacteriota isolated from soils.</title>
        <authorList>
            <person name="Weisberg A.J."/>
            <person name="Pearce E."/>
            <person name="Kramer C.G."/>
            <person name="Chang J.H."/>
            <person name="Clarke C.R."/>
        </authorList>
    </citation>
    <scope>NUCLEOTIDE SEQUENCE</scope>
    <source>
        <strain evidence="5">ND06-05F</strain>
    </source>
</reference>
<dbReference type="AlphaFoldDB" id="A0AAJ2PVW6"/>
<sequence>MKNNTSPVEGPGGLVYTARLPLSSATLNYLATLIRGHLKKIGSRWRALPAGKIAGIVLAVLRCDQRPGDLAGGNGVHRTTVTRWVREAVSLLAARAPRLDRALKKIARTGGGVVLLDGTLIGARRPTGTANRKNYSGKHKCHGLLVIALTDDRCRLLWVSAARPGRSSEITVCRHDQLTAKLWAAGLGAIADLGFVGLDDSDPGADPTVITGYKAARNRPLTRGQKLSNKALAAGRARLRPSQELAGPRQGPHRPEVGDRPGQGPDGPDEPRSLPMTDDLHRSHPPATGTSIEKPAHTRPVTCNFTMHTVSK</sequence>
<proteinExistence type="predicted"/>
<feature type="compositionally biased region" description="Polar residues" evidence="3">
    <location>
        <begin position="301"/>
        <end position="312"/>
    </location>
</feature>
<evidence type="ECO:0000256" key="3">
    <source>
        <dbReference type="SAM" id="MobiDB-lite"/>
    </source>
</evidence>
<evidence type="ECO:0000313" key="5">
    <source>
        <dbReference type="EMBL" id="MDX3134557.1"/>
    </source>
</evidence>
<gene>
    <name evidence="5" type="ORF">PV367_33295</name>
</gene>
<keyword evidence="2" id="KW-0479">Metal-binding</keyword>
<dbReference type="GO" id="GO:0046872">
    <property type="term" value="F:metal ion binding"/>
    <property type="evidence" value="ECO:0007669"/>
    <property type="project" value="UniProtKB-KW"/>
</dbReference>
<dbReference type="InterPro" id="IPR027806">
    <property type="entry name" value="HARBI1_dom"/>
</dbReference>
<organism evidence="5 6">
    <name type="scientific">Streptomyces europaeiscabiei</name>
    <dbReference type="NCBI Taxonomy" id="146819"/>
    <lineage>
        <taxon>Bacteria</taxon>
        <taxon>Bacillati</taxon>
        <taxon>Actinomycetota</taxon>
        <taxon>Actinomycetes</taxon>
        <taxon>Kitasatosporales</taxon>
        <taxon>Streptomycetaceae</taxon>
        <taxon>Streptomyces</taxon>
    </lineage>
</organism>
<dbReference type="Proteomes" id="UP001273589">
    <property type="component" value="Unassembled WGS sequence"/>
</dbReference>
<dbReference type="EMBL" id="JARAWN010000302">
    <property type="protein sequence ID" value="MDX3134557.1"/>
    <property type="molecule type" value="Genomic_DNA"/>
</dbReference>
<evidence type="ECO:0000259" key="4">
    <source>
        <dbReference type="Pfam" id="PF13359"/>
    </source>
</evidence>
<feature type="region of interest" description="Disordered" evidence="3">
    <location>
        <begin position="233"/>
        <end position="312"/>
    </location>
</feature>
<evidence type="ECO:0000313" key="6">
    <source>
        <dbReference type="Proteomes" id="UP001273589"/>
    </source>
</evidence>